<dbReference type="GO" id="GO:0016787">
    <property type="term" value="F:hydrolase activity"/>
    <property type="evidence" value="ECO:0007669"/>
    <property type="project" value="UniProtKB-KW"/>
</dbReference>
<keyword evidence="4" id="KW-0378">Hydrolase</keyword>
<dbReference type="Pfam" id="PF02541">
    <property type="entry name" value="Ppx-GppA"/>
    <property type="match status" value="1"/>
</dbReference>
<evidence type="ECO:0000313" key="4">
    <source>
        <dbReference type="EMBL" id="MDG5752429.1"/>
    </source>
</evidence>
<feature type="domain" description="Ppx/GppA phosphatase C-terminal" evidence="3">
    <location>
        <begin position="316"/>
        <end position="458"/>
    </location>
</feature>
<feature type="domain" description="Ppx/GppA phosphatase N-terminal" evidence="2">
    <location>
        <begin position="19"/>
        <end position="300"/>
    </location>
</feature>
<comment type="similarity">
    <text evidence="1">Belongs to the GppA/Ppx family.</text>
</comment>
<dbReference type="CDD" id="cd24052">
    <property type="entry name" value="ASKHA_NBD_HpPPX-GppA-like"/>
    <property type="match status" value="1"/>
</dbReference>
<dbReference type="InterPro" id="IPR050273">
    <property type="entry name" value="GppA/Ppx_hydrolase"/>
</dbReference>
<name>A0ABT6GZH1_9BACI</name>
<dbReference type="PANTHER" id="PTHR30005:SF0">
    <property type="entry name" value="RETROGRADE REGULATION PROTEIN 2"/>
    <property type="match status" value="1"/>
</dbReference>
<dbReference type="InterPro" id="IPR043129">
    <property type="entry name" value="ATPase_NBD"/>
</dbReference>
<proteinExistence type="inferred from homology"/>
<gene>
    <name evidence="4" type="ORF">P6P90_00250</name>
</gene>
<dbReference type="InterPro" id="IPR003695">
    <property type="entry name" value="Ppx_GppA_N"/>
</dbReference>
<comment type="caution">
    <text evidence="4">The sequence shown here is derived from an EMBL/GenBank/DDBJ whole genome shotgun (WGS) entry which is preliminary data.</text>
</comment>
<dbReference type="RefSeq" id="WP_124564869.1">
    <property type="nucleotide sequence ID" value="NZ_JARRRY010000001.1"/>
</dbReference>
<dbReference type="EC" id="3.6.1.-" evidence="4"/>
<evidence type="ECO:0000256" key="1">
    <source>
        <dbReference type="ARBA" id="ARBA00007125"/>
    </source>
</evidence>
<dbReference type="InterPro" id="IPR048950">
    <property type="entry name" value="Ppx_GppA_C"/>
</dbReference>
<dbReference type="Gene3D" id="3.30.420.40">
    <property type="match status" value="1"/>
</dbReference>
<dbReference type="Pfam" id="PF21447">
    <property type="entry name" value="Ppx-GppA_III"/>
    <property type="match status" value="1"/>
</dbReference>
<sequence>MIAKYGIIDIGSNTIRLVIYEKQSEGVYREVENIKVTARLRKYLESGKLSTEGIALLLHILRQFQESTRFHQLQHVICTATATVRQASNQDYIQVLVEQQTDFTLKVLSEYEEAYYGYLAVVNTTSYKEGITIDIGGGSTEVTYFRNRELLHYHSFPFGALSLKQQFIAADVPTPAEYMQLQRFLAEQFQTLSWLKKDVPVIAIGGSARNMVKVYQNIISYPLYGLHQFEMNLKDVETVLDYMKGLSMHELQKLEGLARDRVDTILPAITVFQSLLRYTGAPSFILSRNGLREGLFFQELTAPLGVPYYPNVLEESFYLLAREYEVDMDRVLELMKHAIMLCEELQACRAATFSQQDLQYMRMAVKVYNIGKYIDEEASSQHTFYLLANKSINGMTHKDRVRLALTASYKSKLSFKTYIRPFETWFTKDEQRAIRLAGAILQLAATLHATKRPVVQSLKIEDRGDLCIHIQCSQTVFAEKIQAEKQKKQLEKVLKRNIELHFYI</sequence>
<reference evidence="4 5" key="1">
    <citation type="submission" date="2023-04" db="EMBL/GenBank/DDBJ databases">
        <title>Ectobacillus antri isolated from activated sludge.</title>
        <authorList>
            <person name="Yan P."/>
            <person name="Liu X."/>
        </authorList>
    </citation>
    <scope>NUCLEOTIDE SEQUENCE [LARGE SCALE GENOMIC DNA]</scope>
    <source>
        <strain evidence="4 5">C18H</strain>
    </source>
</reference>
<accession>A0ABT6GZH1</accession>
<protein>
    <submittedName>
        <fullName evidence="4">Ppx/GppA family phosphatase</fullName>
        <ecNumber evidence="4">3.6.1.-</ecNumber>
    </submittedName>
</protein>
<dbReference type="Gene3D" id="1.10.3210.10">
    <property type="entry name" value="Hypothetical protein af1432"/>
    <property type="match status" value="1"/>
</dbReference>
<dbReference type="SUPFAM" id="SSF109604">
    <property type="entry name" value="HD-domain/PDEase-like"/>
    <property type="match status" value="1"/>
</dbReference>
<dbReference type="Gene3D" id="3.30.420.150">
    <property type="entry name" value="Exopolyphosphatase. Domain 2"/>
    <property type="match status" value="1"/>
</dbReference>
<evidence type="ECO:0000259" key="3">
    <source>
        <dbReference type="Pfam" id="PF21447"/>
    </source>
</evidence>
<dbReference type="PANTHER" id="PTHR30005">
    <property type="entry name" value="EXOPOLYPHOSPHATASE"/>
    <property type="match status" value="1"/>
</dbReference>
<evidence type="ECO:0000313" key="5">
    <source>
        <dbReference type="Proteomes" id="UP001218246"/>
    </source>
</evidence>
<dbReference type="Proteomes" id="UP001218246">
    <property type="component" value="Unassembled WGS sequence"/>
</dbReference>
<organism evidence="4 5">
    <name type="scientific">Ectobacillus antri</name>
    <dbReference type="NCBI Taxonomy" id="2486280"/>
    <lineage>
        <taxon>Bacteria</taxon>
        <taxon>Bacillati</taxon>
        <taxon>Bacillota</taxon>
        <taxon>Bacilli</taxon>
        <taxon>Bacillales</taxon>
        <taxon>Bacillaceae</taxon>
        <taxon>Ectobacillus</taxon>
    </lineage>
</organism>
<keyword evidence="5" id="KW-1185">Reference proteome</keyword>
<evidence type="ECO:0000259" key="2">
    <source>
        <dbReference type="Pfam" id="PF02541"/>
    </source>
</evidence>
<dbReference type="SUPFAM" id="SSF53067">
    <property type="entry name" value="Actin-like ATPase domain"/>
    <property type="match status" value="2"/>
</dbReference>
<dbReference type="EMBL" id="JARULN010000001">
    <property type="protein sequence ID" value="MDG5752429.1"/>
    <property type="molecule type" value="Genomic_DNA"/>
</dbReference>